<accession>A0ABC8Q4T8</accession>
<evidence type="ECO:0000256" key="5">
    <source>
        <dbReference type="ARBA" id="ARBA00030759"/>
    </source>
</evidence>
<dbReference type="EMBL" id="CATZAT010000001">
    <property type="protein sequence ID" value="CAJ0774175.1"/>
    <property type="molecule type" value="Genomic_DNA"/>
</dbReference>
<dbReference type="Pfam" id="PF01078">
    <property type="entry name" value="Mg_chelatase"/>
    <property type="match status" value="1"/>
</dbReference>
<dbReference type="InterPro" id="IPR002035">
    <property type="entry name" value="VWF_A"/>
</dbReference>
<reference evidence="9 10" key="1">
    <citation type="submission" date="2023-07" db="EMBL/GenBank/DDBJ databases">
        <authorList>
            <person name="Peeters C."/>
        </authorList>
    </citation>
    <scope>NUCLEOTIDE SEQUENCE [LARGE SCALE GENOMIC DNA]</scope>
    <source>
        <strain evidence="9 10">LMG 18096</strain>
    </source>
</reference>
<dbReference type="RefSeq" id="WP_316683066.1">
    <property type="nucleotide sequence ID" value="NZ_CATZAT010000001.1"/>
</dbReference>
<dbReference type="CDD" id="cd01451">
    <property type="entry name" value="vWA_Magnesium_chelatase"/>
    <property type="match status" value="1"/>
</dbReference>
<comment type="similarity">
    <text evidence="2">Belongs to the Mg-chelatase subunits D/I family.</text>
</comment>
<keyword evidence="4" id="KW-0067">ATP-binding</keyword>
<organism evidence="9 10">
    <name type="scientific">Ralstonia holmesii</name>
    <dbReference type="NCBI Taxonomy" id="3058602"/>
    <lineage>
        <taxon>Bacteria</taxon>
        <taxon>Pseudomonadati</taxon>
        <taxon>Pseudomonadota</taxon>
        <taxon>Betaproteobacteria</taxon>
        <taxon>Burkholderiales</taxon>
        <taxon>Burkholderiaceae</taxon>
        <taxon>Ralstonia</taxon>
    </lineage>
</organism>
<dbReference type="InterPro" id="IPR003593">
    <property type="entry name" value="AAA+_ATPase"/>
</dbReference>
<evidence type="ECO:0000256" key="1">
    <source>
        <dbReference type="ARBA" id="ARBA00004800"/>
    </source>
</evidence>
<dbReference type="GO" id="GO:0005524">
    <property type="term" value="F:ATP binding"/>
    <property type="evidence" value="ECO:0007669"/>
    <property type="project" value="UniProtKB-KW"/>
</dbReference>
<dbReference type="Pfam" id="PF17863">
    <property type="entry name" value="AAA_lid_2"/>
    <property type="match status" value="1"/>
</dbReference>
<protein>
    <recommendedName>
        <fullName evidence="5">Mg-protoporphyrin IX chelatase</fullName>
    </recommendedName>
</protein>
<name>A0ABC8Q4T8_9RALS</name>
<evidence type="ECO:0000256" key="2">
    <source>
        <dbReference type="ARBA" id="ARBA00005799"/>
    </source>
</evidence>
<dbReference type="AlphaFoldDB" id="A0ABC8Q4T8"/>
<evidence type="ECO:0000256" key="3">
    <source>
        <dbReference type="ARBA" id="ARBA00022741"/>
    </source>
</evidence>
<feature type="domain" description="VWFA" evidence="8">
    <location>
        <begin position="467"/>
        <end position="645"/>
    </location>
</feature>
<evidence type="ECO:0000313" key="9">
    <source>
        <dbReference type="EMBL" id="CAJ0774175.1"/>
    </source>
</evidence>
<feature type="region of interest" description="Disordered" evidence="7">
    <location>
        <begin position="334"/>
        <end position="374"/>
    </location>
</feature>
<dbReference type="SUPFAM" id="SSF53300">
    <property type="entry name" value="vWA-like"/>
    <property type="match status" value="1"/>
</dbReference>
<proteinExistence type="inferred from homology"/>
<evidence type="ECO:0000259" key="8">
    <source>
        <dbReference type="PROSITE" id="PS50234"/>
    </source>
</evidence>
<dbReference type="InterPro" id="IPR012804">
    <property type="entry name" value="Cob_chelat_sub_put"/>
</dbReference>
<comment type="pathway">
    <text evidence="1">Porphyrin-containing compound metabolism; bacteriochlorophyll biosynthesis.</text>
</comment>
<dbReference type="SMART" id="SM00327">
    <property type="entry name" value="VWA"/>
    <property type="match status" value="1"/>
</dbReference>
<dbReference type="InterPro" id="IPR036465">
    <property type="entry name" value="vWFA_dom_sf"/>
</dbReference>
<evidence type="ECO:0000256" key="7">
    <source>
        <dbReference type="SAM" id="MobiDB-lite"/>
    </source>
</evidence>
<dbReference type="Gene3D" id="3.40.50.410">
    <property type="entry name" value="von Willebrand factor, type A domain"/>
    <property type="match status" value="1"/>
</dbReference>
<dbReference type="PROSITE" id="PS50234">
    <property type="entry name" value="VWFA"/>
    <property type="match status" value="1"/>
</dbReference>
<comment type="function">
    <text evidence="6">Involved in bacteriochlorophyll biosynthesis; introduces a magnesium ion into protoporphyrin IX to yield Mg-protoporphyrin IX.</text>
</comment>
<keyword evidence="3" id="KW-0547">Nucleotide-binding</keyword>
<dbReference type="PANTHER" id="PTHR35023">
    <property type="entry name" value="CHELATASE-RELATED"/>
    <property type="match status" value="1"/>
</dbReference>
<evidence type="ECO:0000256" key="4">
    <source>
        <dbReference type="ARBA" id="ARBA00022840"/>
    </source>
</evidence>
<dbReference type="Gene3D" id="3.40.50.300">
    <property type="entry name" value="P-loop containing nucleotide triphosphate hydrolases"/>
    <property type="match status" value="1"/>
</dbReference>
<dbReference type="InterPro" id="IPR041702">
    <property type="entry name" value="BchD/ChlD_VWA"/>
</dbReference>
<keyword evidence="10" id="KW-1185">Reference proteome</keyword>
<dbReference type="PANTHER" id="PTHR35023:SF1">
    <property type="entry name" value="MG-PROTOPORPHYRIN IX CHELATASE"/>
    <property type="match status" value="1"/>
</dbReference>
<dbReference type="InterPro" id="IPR041628">
    <property type="entry name" value="ChlI/MoxR_AAA_lid"/>
</dbReference>
<dbReference type="Pfam" id="PF13519">
    <property type="entry name" value="VWA_2"/>
    <property type="match status" value="1"/>
</dbReference>
<dbReference type="NCBIfam" id="TIGR02442">
    <property type="entry name" value="Cob-chelat-sub"/>
    <property type="match status" value="1"/>
</dbReference>
<comment type="caution">
    <text evidence="9">The sequence shown here is derived from an EMBL/GenBank/DDBJ whole genome shotgun (WGS) entry which is preliminary data.</text>
</comment>
<evidence type="ECO:0000256" key="6">
    <source>
        <dbReference type="ARBA" id="ARBA00053551"/>
    </source>
</evidence>
<dbReference type="SUPFAM" id="SSF52540">
    <property type="entry name" value="P-loop containing nucleoside triphosphate hydrolases"/>
    <property type="match status" value="1"/>
</dbReference>
<dbReference type="InterPro" id="IPR027417">
    <property type="entry name" value="P-loop_NTPase"/>
</dbReference>
<dbReference type="Gene3D" id="1.10.8.80">
    <property type="entry name" value="Magnesium chelatase subunit I, C-Terminal domain"/>
    <property type="match status" value="1"/>
</dbReference>
<sequence length="647" mass="69897">MRHHYPFTAIVGQAQLKRALLLCAVDPTLGGVLIRGDKGTAKSTAARGLADVLPPIQRVAGCTFNCEPEAPLAECSVCQDSTRDIASAPVPFVNLPLGATEDRVLGSLDFERALKDGRKAFQPGLLAAAHRGLLYVDEVNLLADHLVDVLLDVSAMGRNTVEREGLAISHPARITLLGTMNLEEGDLRPQLLDRFGLMVEVSAPRDPAVRAEVVRRRLAFEADPKSFIAAWQPETDALRAAIRTAQQQVASVRLPDSLLAFISQVCCEFEVASLRADIVIHKAARALAVLNGRDVVTAEDVREAAELALPHRRRRKPFEQSGLDSERLDALVQQQQQLAQPPAPADDTSATGDGETAESELADNRTDDVDNAPQSNSAAERLFMAAAADAIGRIDVVAMQAHEASGRRSRIVGARRGQAISAVPSQAPNQLAVDATLRHALMRNPTEFEVTRADLHDKVHVGQQSNLILLVVDASGSMAARRRMETVKSCVLGLLQDAYQRRDQVAVICFRGERAELVLPPTRQVELAELALRELPTGGRTPLAHALHLAASTLAQHDGATPLLVVLSDGRANIALNESADPWQESLDAAQSLAARGTPALVLDTEQDFVRLGRAHELAQALHADCLSLDQISGEQLRLTIRERLPR</sequence>
<dbReference type="Proteomes" id="UP001189663">
    <property type="component" value="Unassembled WGS sequence"/>
</dbReference>
<dbReference type="InterPro" id="IPR052989">
    <property type="entry name" value="Mg-chelatase_DI-like"/>
</dbReference>
<dbReference type="SMART" id="SM00382">
    <property type="entry name" value="AAA"/>
    <property type="match status" value="1"/>
</dbReference>
<evidence type="ECO:0000313" key="10">
    <source>
        <dbReference type="Proteomes" id="UP001189663"/>
    </source>
</evidence>
<dbReference type="InterPro" id="IPR000523">
    <property type="entry name" value="Mg_chelatse_chII-like_cat_dom"/>
</dbReference>
<gene>
    <name evidence="9" type="ORF">LMG18096_00139</name>
</gene>